<evidence type="ECO:0000313" key="4">
    <source>
        <dbReference type="Proteomes" id="UP000694251"/>
    </source>
</evidence>
<name>A0A8T2BH16_ARASU</name>
<dbReference type="EMBL" id="JAEFBJ010000008">
    <property type="protein sequence ID" value="KAG7583181.1"/>
    <property type="molecule type" value="Genomic_DNA"/>
</dbReference>
<protein>
    <submittedName>
        <fullName evidence="3">FAD/NAD(P)-binding domain superfamily</fullName>
    </submittedName>
</protein>
<organism evidence="3 4">
    <name type="scientific">Arabidopsis suecica</name>
    <name type="common">Swedish thale-cress</name>
    <name type="synonym">Cardaminopsis suecica</name>
    <dbReference type="NCBI Taxonomy" id="45249"/>
    <lineage>
        <taxon>Eukaryota</taxon>
        <taxon>Viridiplantae</taxon>
        <taxon>Streptophyta</taxon>
        <taxon>Embryophyta</taxon>
        <taxon>Tracheophyta</taxon>
        <taxon>Spermatophyta</taxon>
        <taxon>Magnoliopsida</taxon>
        <taxon>eudicotyledons</taxon>
        <taxon>Gunneridae</taxon>
        <taxon>Pentapetalae</taxon>
        <taxon>rosids</taxon>
        <taxon>malvids</taxon>
        <taxon>Brassicales</taxon>
        <taxon>Brassicaceae</taxon>
        <taxon>Camelineae</taxon>
        <taxon>Arabidopsis</taxon>
    </lineage>
</organism>
<dbReference type="OrthoDB" id="683240at2759"/>
<evidence type="ECO:0000256" key="1">
    <source>
        <dbReference type="SAM" id="MobiDB-lite"/>
    </source>
</evidence>
<feature type="domain" description="FAD-dependent urate hydroxylase HpyO/Asp monooxygenase CreE-like FAD/NAD(P)-binding" evidence="2">
    <location>
        <begin position="52"/>
        <end position="94"/>
    </location>
</feature>
<proteinExistence type="predicted"/>
<reference evidence="3 4" key="1">
    <citation type="submission" date="2020-12" db="EMBL/GenBank/DDBJ databases">
        <title>Concerted genomic and epigenomic changes stabilize Arabidopsis allopolyploids.</title>
        <authorList>
            <person name="Chen Z."/>
        </authorList>
    </citation>
    <scope>NUCLEOTIDE SEQUENCE [LARGE SCALE GENOMIC DNA]</scope>
    <source>
        <strain evidence="3">As9502</strain>
        <tissue evidence="3">Leaf</tissue>
    </source>
</reference>
<evidence type="ECO:0000259" key="2">
    <source>
        <dbReference type="Pfam" id="PF13454"/>
    </source>
</evidence>
<dbReference type="PANTHER" id="PTHR43876">
    <property type="entry name" value="UBIQUINONE BIOSYNTHESIS MONOOXYGENASE COQ6, MITOCHONDRIAL"/>
    <property type="match status" value="1"/>
</dbReference>
<dbReference type="Pfam" id="PF13454">
    <property type="entry name" value="NAD_binding_9"/>
    <property type="match status" value="1"/>
</dbReference>
<keyword evidence="4" id="KW-1185">Reference proteome</keyword>
<dbReference type="PANTHER" id="PTHR43876:SF7">
    <property type="entry name" value="UBIQUINONE BIOSYNTHESIS MONOOXYGENASE COQ6, MITOCHONDRIAL"/>
    <property type="match status" value="1"/>
</dbReference>
<gene>
    <name evidence="3" type="ORF">ISN44_As08g027080</name>
</gene>
<evidence type="ECO:0000313" key="3">
    <source>
        <dbReference type="EMBL" id="KAG7583181.1"/>
    </source>
</evidence>
<feature type="compositionally biased region" description="Polar residues" evidence="1">
    <location>
        <begin position="25"/>
        <end position="35"/>
    </location>
</feature>
<feature type="compositionally biased region" description="Basic and acidic residues" evidence="1">
    <location>
        <begin position="36"/>
        <end position="46"/>
    </location>
</feature>
<dbReference type="GO" id="GO:0016120">
    <property type="term" value="P:carotene biosynthetic process"/>
    <property type="evidence" value="ECO:0007669"/>
    <property type="project" value="TreeGrafter"/>
</dbReference>
<dbReference type="AlphaFoldDB" id="A0A8T2BH16"/>
<accession>A0A8T2BH16</accession>
<dbReference type="GO" id="GO:0016123">
    <property type="term" value="P:xanthophyll biosynthetic process"/>
    <property type="evidence" value="ECO:0007669"/>
    <property type="project" value="TreeGrafter"/>
</dbReference>
<dbReference type="GO" id="GO:0005739">
    <property type="term" value="C:mitochondrion"/>
    <property type="evidence" value="ECO:0007669"/>
    <property type="project" value="TreeGrafter"/>
</dbReference>
<dbReference type="Proteomes" id="UP000694251">
    <property type="component" value="Chromosome 8"/>
</dbReference>
<dbReference type="InterPro" id="IPR051205">
    <property type="entry name" value="UbiH/COQ6_monooxygenase"/>
</dbReference>
<sequence length="132" mass="14431">MNRVLTRKLRTNVCGAKILQRTCSTHKVSTSGSNESDAKRNSTDHGQQHDIAIVGGGMVGIALAASLASKPLTKHLNVAIIDNNPLLGRKNIIEKGHLRQYPSSKMLVPGNTLNNSDMHILIKCRYVDLYKS</sequence>
<comment type="caution">
    <text evidence="3">The sequence shown here is derived from an EMBL/GenBank/DDBJ whole genome shotgun (WGS) entry which is preliminary data.</text>
</comment>
<feature type="region of interest" description="Disordered" evidence="1">
    <location>
        <begin position="25"/>
        <end position="46"/>
    </location>
</feature>
<dbReference type="InterPro" id="IPR038732">
    <property type="entry name" value="HpyO/CreE_NAD-binding"/>
</dbReference>